<dbReference type="RefSeq" id="WP_274150867.1">
    <property type="nucleotide sequence ID" value="NZ_CP117811.1"/>
</dbReference>
<feature type="transmembrane region" description="Helical" evidence="1">
    <location>
        <begin position="170"/>
        <end position="187"/>
    </location>
</feature>
<reference evidence="2 3" key="1">
    <citation type="submission" date="2023-02" db="EMBL/GenBank/DDBJ databases">
        <title>Genome sequence of Lentisphaera profundi SAORIC-696.</title>
        <authorList>
            <person name="Kim e."/>
            <person name="Cho J.-C."/>
            <person name="Choi A."/>
            <person name="Kang I."/>
        </authorList>
    </citation>
    <scope>NUCLEOTIDE SEQUENCE [LARGE SCALE GENOMIC DNA]</scope>
    <source>
        <strain evidence="2 3">SAORIC-696</strain>
    </source>
</reference>
<evidence type="ECO:0000313" key="2">
    <source>
        <dbReference type="EMBL" id="WDE96802.1"/>
    </source>
</evidence>
<feature type="transmembrane region" description="Helical" evidence="1">
    <location>
        <begin position="107"/>
        <end position="129"/>
    </location>
</feature>
<keyword evidence="1" id="KW-0812">Transmembrane</keyword>
<evidence type="ECO:0000313" key="3">
    <source>
        <dbReference type="Proteomes" id="UP001214250"/>
    </source>
</evidence>
<feature type="transmembrane region" description="Helical" evidence="1">
    <location>
        <begin position="20"/>
        <end position="39"/>
    </location>
</feature>
<keyword evidence="1" id="KW-1133">Transmembrane helix</keyword>
<name>A0ABY7VSV4_9BACT</name>
<accession>A0ABY7VSV4</accession>
<keyword evidence="3" id="KW-1185">Reference proteome</keyword>
<evidence type="ECO:0000256" key="1">
    <source>
        <dbReference type="SAM" id="Phobius"/>
    </source>
</evidence>
<sequence>MDKILNKLEKKFGHLAIPDLTKKLLILKVIVFASIQLIFNGQPNDYANTLERIQVANIHVIGDLIASLGTPPVQTAQGWNIIWLFFALSIFLMAGRGLEQAWGSFRYNFYILFYALLYLAIFTGIRLIFPGRVAPFPIDLLYAGVFMAFATKFPDVEITLMFIIPVKIKYLGFVSGFFVAFMVFSQLNNPMMALGAKIATALILAIPLIHYAGFALPYLYGNADLRKKRKAFQKSVDPKQGRATFHKCTTCGLTESDDPNMIFRVGDDDKDYCEKHI</sequence>
<keyword evidence="1" id="KW-0472">Membrane</keyword>
<feature type="transmembrane region" description="Helical" evidence="1">
    <location>
        <begin position="199"/>
        <end position="220"/>
    </location>
</feature>
<organism evidence="2 3">
    <name type="scientific">Lentisphaera profundi</name>
    <dbReference type="NCBI Taxonomy" id="1658616"/>
    <lineage>
        <taxon>Bacteria</taxon>
        <taxon>Pseudomonadati</taxon>
        <taxon>Lentisphaerota</taxon>
        <taxon>Lentisphaeria</taxon>
        <taxon>Lentisphaerales</taxon>
        <taxon>Lentisphaeraceae</taxon>
        <taxon>Lentisphaera</taxon>
    </lineage>
</organism>
<evidence type="ECO:0008006" key="4">
    <source>
        <dbReference type="Google" id="ProtNLM"/>
    </source>
</evidence>
<gene>
    <name evidence="2" type="ORF">PQO03_02355</name>
</gene>
<feature type="transmembrane region" description="Helical" evidence="1">
    <location>
        <begin position="77"/>
        <end position="95"/>
    </location>
</feature>
<proteinExistence type="predicted"/>
<dbReference type="Proteomes" id="UP001214250">
    <property type="component" value="Chromosome 1"/>
</dbReference>
<dbReference type="EMBL" id="CP117811">
    <property type="protein sequence ID" value="WDE96802.1"/>
    <property type="molecule type" value="Genomic_DNA"/>
</dbReference>
<protein>
    <recommendedName>
        <fullName evidence="4">Peptidase S54 rhomboid domain-containing protein</fullName>
    </recommendedName>
</protein>